<dbReference type="Gene3D" id="2.30.39.10">
    <property type="entry name" value="Alpha-1-antitrypsin, domain 1"/>
    <property type="match status" value="1"/>
</dbReference>
<dbReference type="PANTHER" id="PTHR11461:SF367">
    <property type="entry name" value="GH21475P-RELATED"/>
    <property type="match status" value="1"/>
</dbReference>
<feature type="domain" description="Serpin" evidence="5">
    <location>
        <begin position="42"/>
        <end position="399"/>
    </location>
</feature>
<dbReference type="GeneID" id="113509327"/>
<feature type="signal peptide" evidence="4">
    <location>
        <begin position="1"/>
        <end position="15"/>
    </location>
</feature>
<dbReference type="InParanoid" id="A0A6J1W7J6"/>
<keyword evidence="6" id="KW-1185">Reference proteome</keyword>
<protein>
    <submittedName>
        <fullName evidence="7">Serine protease inhibitor 77Ba-like</fullName>
    </submittedName>
</protein>
<keyword evidence="2 7" id="KW-0722">Serine protease inhibitor</keyword>
<dbReference type="GO" id="GO:0005615">
    <property type="term" value="C:extracellular space"/>
    <property type="evidence" value="ECO:0007669"/>
    <property type="project" value="InterPro"/>
</dbReference>
<dbReference type="SUPFAM" id="SSF56574">
    <property type="entry name" value="Serpins"/>
    <property type="match status" value="1"/>
</dbReference>
<evidence type="ECO:0000256" key="3">
    <source>
        <dbReference type="RuleBase" id="RU000411"/>
    </source>
</evidence>
<evidence type="ECO:0000313" key="6">
    <source>
        <dbReference type="Proteomes" id="UP001652740"/>
    </source>
</evidence>
<evidence type="ECO:0000256" key="4">
    <source>
        <dbReference type="SAM" id="SignalP"/>
    </source>
</evidence>
<reference evidence="7" key="1">
    <citation type="submission" date="2025-08" db="UniProtKB">
        <authorList>
            <consortium name="RefSeq"/>
        </authorList>
    </citation>
    <scope>IDENTIFICATION</scope>
    <source>
        <tissue evidence="7">Whole larvae</tissue>
    </source>
</reference>
<name>A0A6J1W7J6_GALME</name>
<dbReference type="PANTHER" id="PTHR11461">
    <property type="entry name" value="SERINE PROTEASE INHIBITOR, SERPIN"/>
    <property type="match status" value="1"/>
</dbReference>
<dbReference type="Gene3D" id="3.30.497.10">
    <property type="entry name" value="Antithrombin, subunit I, domain 2"/>
    <property type="match status" value="1"/>
</dbReference>
<dbReference type="InterPro" id="IPR023796">
    <property type="entry name" value="Serpin_dom"/>
</dbReference>
<dbReference type="Proteomes" id="UP001652740">
    <property type="component" value="Unplaced"/>
</dbReference>
<evidence type="ECO:0000256" key="1">
    <source>
        <dbReference type="ARBA" id="ARBA00022690"/>
    </source>
</evidence>
<organism evidence="6 7">
    <name type="scientific">Galleria mellonella</name>
    <name type="common">Greater wax moth</name>
    <dbReference type="NCBI Taxonomy" id="7137"/>
    <lineage>
        <taxon>Eukaryota</taxon>
        <taxon>Metazoa</taxon>
        <taxon>Ecdysozoa</taxon>
        <taxon>Arthropoda</taxon>
        <taxon>Hexapoda</taxon>
        <taxon>Insecta</taxon>
        <taxon>Pterygota</taxon>
        <taxon>Neoptera</taxon>
        <taxon>Endopterygota</taxon>
        <taxon>Lepidoptera</taxon>
        <taxon>Glossata</taxon>
        <taxon>Ditrysia</taxon>
        <taxon>Pyraloidea</taxon>
        <taxon>Pyralidae</taxon>
        <taxon>Galleriinae</taxon>
        <taxon>Galleria</taxon>
    </lineage>
</organism>
<evidence type="ECO:0000259" key="5">
    <source>
        <dbReference type="SMART" id="SM00093"/>
    </source>
</evidence>
<evidence type="ECO:0000313" key="7">
    <source>
        <dbReference type="RefSeq" id="XP_026748444.2"/>
    </source>
</evidence>
<dbReference type="RefSeq" id="XP_026748444.2">
    <property type="nucleotide sequence ID" value="XM_026892643.2"/>
</dbReference>
<evidence type="ECO:0000256" key="2">
    <source>
        <dbReference type="ARBA" id="ARBA00022900"/>
    </source>
</evidence>
<feature type="chain" id="PRO_5045389437" evidence="4">
    <location>
        <begin position="16"/>
        <end position="402"/>
    </location>
</feature>
<gene>
    <name evidence="7" type="primary">LOC113509327</name>
</gene>
<dbReference type="InterPro" id="IPR042185">
    <property type="entry name" value="Serpin_sf_2"/>
</dbReference>
<dbReference type="InterPro" id="IPR036186">
    <property type="entry name" value="Serpin_sf"/>
</dbReference>
<dbReference type="KEGG" id="gmw:113509327"/>
<dbReference type="AlphaFoldDB" id="A0A6J1W7J6"/>
<accession>A0A6J1W7J6</accession>
<sequence length="402" mass="45684">MWKIFSVMFIGLATTAPVTYKVTDLIDVLISPINKFSIELLNSTYNYQRSNLKLKNVVIAPFSIWNVFSLLAEGASGKSFLELSKALRLSSERRSIQRQHRFARNFLRSRDENVVINAQTIMLYDKNFSVCPQFAQSTVNRDTDIFPVDTRNPTKLAKEINDFISRATNGKIGNAVKPDILENLKMIIIDALYFNSDWTVQFDVDKTRTRPFYNYNGDEIGFVNMMTQKAIYNIKDVPAIEANVLELTYGKNKQFSMLIVLPFKGISIDKLLRNMASCSSNWMNSMSFESVQMQCSIPRFKLTSQTDVIPALQSMGIMSIFDKQQARLEGVSNISLFVSQTVQNIEMDVTETGTTVASSTMVGLETKKLEMFIADREFVFLIKERRSNLILFAGVYEDPSSS</sequence>
<dbReference type="InterPro" id="IPR000215">
    <property type="entry name" value="Serpin_fam"/>
</dbReference>
<dbReference type="InterPro" id="IPR042178">
    <property type="entry name" value="Serpin_sf_1"/>
</dbReference>
<proteinExistence type="inferred from homology"/>
<dbReference type="Pfam" id="PF00079">
    <property type="entry name" value="Serpin"/>
    <property type="match status" value="1"/>
</dbReference>
<comment type="similarity">
    <text evidence="3">Belongs to the serpin family.</text>
</comment>
<keyword evidence="1 7" id="KW-0646">Protease inhibitor</keyword>
<dbReference type="SMART" id="SM00093">
    <property type="entry name" value="SERPIN"/>
    <property type="match status" value="1"/>
</dbReference>
<keyword evidence="4" id="KW-0732">Signal</keyword>
<dbReference type="GO" id="GO:0004867">
    <property type="term" value="F:serine-type endopeptidase inhibitor activity"/>
    <property type="evidence" value="ECO:0007669"/>
    <property type="project" value="UniProtKB-KW"/>
</dbReference>